<dbReference type="Gene3D" id="1.10.472.10">
    <property type="entry name" value="Cyclin-like"/>
    <property type="match status" value="2"/>
</dbReference>
<dbReference type="InterPro" id="IPR039361">
    <property type="entry name" value="Cyclin"/>
</dbReference>
<dbReference type="PROSITE" id="PS00292">
    <property type="entry name" value="CYCLINS"/>
    <property type="match status" value="1"/>
</dbReference>
<accession>A0AAE0MDS7</accession>
<sequence>MDAKPQRPLRALPASFYGNENAPQSKQTAHQRNKSVGNLKTMAVTGALNAPARRTAFGDVSNTSRAIGEVGGGKDASKSKVKPAVATVNAREEKENSRVAAEEPWARATIASKAAAIGSKYLSAAPISAGTSNPTTRTTGRTNSVAFQQPSNSLHPMVKQVVPKKVTAVFLDKKDHNLGVRPEVASSVDDLVALVDKQIKNPRHYKSQPQLKPDQPVLRRTQSKYLGKSDTLVDIEQEIVADDATEAAYEDALEQLSKDFDAQGDEEEEAVGSVGMVQKQTALVDLDPEAPLGSRSDPSRFAKELPATSANTEPEEYWDEDEEQDLYDEQGYTTAHSYRSHGDNTTGGPTTMIAPKVTANIQTELEVAKAIVLQNQTEEEIEEEAWDVSMVAEYGEEIFEYMRVLEANMLPNPHYMDIQTEIQWSMRSVLMDWLVQVHHRFSLLPETLFLTVNYIDRFLSVKVVSLGKLQLVGATAIFVAAKYEEINCPSVQEIVYMVDSGYTVEEILKAERFMLSMLQFELGWPGPMSFLRRISKADDYDLETRTLAKYFLEVTIMDERFVGSPPSFLAAGAHCLARMFLKKGDWTPAHIHYSGYTMAQLRPLLTMIYECCQDPRKHHGAVFDKYAGQRYKRASTFVETEVSKGFTLSFPPALPPLPTGPALLDDEDDSHVLEYNRMSLLIPTEG</sequence>
<dbReference type="InterPro" id="IPR013763">
    <property type="entry name" value="Cyclin-like_dom"/>
</dbReference>
<dbReference type="InterPro" id="IPR048258">
    <property type="entry name" value="Cyclins_cyclin-box"/>
</dbReference>
<evidence type="ECO:0000256" key="3">
    <source>
        <dbReference type="ARBA" id="ARBA00023306"/>
    </source>
</evidence>
<comment type="caution">
    <text evidence="8">The sequence shown here is derived from an EMBL/GenBank/DDBJ whole genome shotgun (WGS) entry which is preliminary data.</text>
</comment>
<dbReference type="EMBL" id="JAUEPO010000003">
    <property type="protein sequence ID" value="KAK3328008.1"/>
    <property type="molecule type" value="Genomic_DNA"/>
</dbReference>
<evidence type="ECO:0000256" key="1">
    <source>
        <dbReference type="ARBA" id="ARBA00022618"/>
    </source>
</evidence>
<dbReference type="SMART" id="SM00385">
    <property type="entry name" value="CYCLIN"/>
    <property type="match status" value="2"/>
</dbReference>
<dbReference type="CDD" id="cd20568">
    <property type="entry name" value="CYCLIN_CLBs_yeast_rpt1"/>
    <property type="match status" value="1"/>
</dbReference>
<dbReference type="InterPro" id="IPR036915">
    <property type="entry name" value="Cyclin-like_sf"/>
</dbReference>
<comment type="similarity">
    <text evidence="4">Belongs to the cyclin family.</text>
</comment>
<organism evidence="8 9">
    <name type="scientific">Cercophora scortea</name>
    <dbReference type="NCBI Taxonomy" id="314031"/>
    <lineage>
        <taxon>Eukaryota</taxon>
        <taxon>Fungi</taxon>
        <taxon>Dikarya</taxon>
        <taxon>Ascomycota</taxon>
        <taxon>Pezizomycotina</taxon>
        <taxon>Sordariomycetes</taxon>
        <taxon>Sordariomycetidae</taxon>
        <taxon>Sordariales</taxon>
        <taxon>Lasiosphaeriaceae</taxon>
        <taxon>Cercophora</taxon>
    </lineage>
</organism>
<reference evidence="8" key="2">
    <citation type="submission" date="2023-06" db="EMBL/GenBank/DDBJ databases">
        <authorList>
            <consortium name="Lawrence Berkeley National Laboratory"/>
            <person name="Haridas S."/>
            <person name="Hensen N."/>
            <person name="Bonometti L."/>
            <person name="Westerberg I."/>
            <person name="Brannstrom I.O."/>
            <person name="Guillou S."/>
            <person name="Cros-Aarteil S."/>
            <person name="Calhoun S."/>
            <person name="Kuo A."/>
            <person name="Mondo S."/>
            <person name="Pangilinan J."/>
            <person name="Riley R."/>
            <person name="Labutti K."/>
            <person name="Andreopoulos B."/>
            <person name="Lipzen A."/>
            <person name="Chen C."/>
            <person name="Yanf M."/>
            <person name="Daum C."/>
            <person name="Ng V."/>
            <person name="Clum A."/>
            <person name="Steindorff A."/>
            <person name="Ohm R."/>
            <person name="Martin F."/>
            <person name="Silar P."/>
            <person name="Natvig D."/>
            <person name="Lalanne C."/>
            <person name="Gautier V."/>
            <person name="Ament-Velasquez S.L."/>
            <person name="Kruys A."/>
            <person name="Hutchinson M.I."/>
            <person name="Powell A.J."/>
            <person name="Barry K."/>
            <person name="Miller A.N."/>
            <person name="Grigoriev I.V."/>
            <person name="Debuchy R."/>
            <person name="Gladieux P."/>
            <person name="Thoren M.H."/>
            <person name="Johannesson H."/>
        </authorList>
    </citation>
    <scope>NUCLEOTIDE SEQUENCE</scope>
    <source>
        <strain evidence="8">SMH4131-1</strain>
    </source>
</reference>
<feature type="domain" description="Cyclin-like" evidence="6">
    <location>
        <begin position="432"/>
        <end position="516"/>
    </location>
</feature>
<dbReference type="Pfam" id="PF00134">
    <property type="entry name" value="Cyclin_N"/>
    <property type="match status" value="1"/>
</dbReference>
<gene>
    <name evidence="8" type="ORF">B0T19DRAFT_180185</name>
</gene>
<name>A0AAE0MDS7_9PEZI</name>
<dbReference type="FunFam" id="1.10.472.10:FF:000001">
    <property type="entry name" value="G2/mitotic-specific cyclin"/>
    <property type="match status" value="1"/>
</dbReference>
<feature type="compositionally biased region" description="Polar residues" evidence="5">
    <location>
        <begin position="21"/>
        <end position="37"/>
    </location>
</feature>
<keyword evidence="2 4" id="KW-0195">Cyclin</keyword>
<dbReference type="InterPro" id="IPR004367">
    <property type="entry name" value="Cyclin_C-dom"/>
</dbReference>
<dbReference type="SUPFAM" id="SSF47954">
    <property type="entry name" value="Cyclin-like"/>
    <property type="match status" value="2"/>
</dbReference>
<dbReference type="SMART" id="SM01332">
    <property type="entry name" value="Cyclin_C"/>
    <property type="match status" value="1"/>
</dbReference>
<evidence type="ECO:0000256" key="2">
    <source>
        <dbReference type="ARBA" id="ARBA00023127"/>
    </source>
</evidence>
<feature type="domain" description="Cyclin C-terminal" evidence="7">
    <location>
        <begin position="525"/>
        <end position="640"/>
    </location>
</feature>
<evidence type="ECO:0000259" key="7">
    <source>
        <dbReference type="SMART" id="SM01332"/>
    </source>
</evidence>
<proteinExistence type="inferred from homology"/>
<protein>
    <submittedName>
        <fullName evidence="8">Cyclin-like protein</fullName>
    </submittedName>
</protein>
<keyword evidence="1" id="KW-0132">Cell division</keyword>
<dbReference type="AlphaFoldDB" id="A0AAE0MDS7"/>
<dbReference type="GO" id="GO:0051301">
    <property type="term" value="P:cell division"/>
    <property type="evidence" value="ECO:0007669"/>
    <property type="project" value="UniProtKB-KW"/>
</dbReference>
<evidence type="ECO:0000313" key="9">
    <source>
        <dbReference type="Proteomes" id="UP001286456"/>
    </source>
</evidence>
<keyword evidence="9" id="KW-1185">Reference proteome</keyword>
<evidence type="ECO:0000256" key="4">
    <source>
        <dbReference type="RuleBase" id="RU000383"/>
    </source>
</evidence>
<keyword evidence="3" id="KW-0131">Cell cycle</keyword>
<dbReference type="PANTHER" id="PTHR10177">
    <property type="entry name" value="CYCLINS"/>
    <property type="match status" value="1"/>
</dbReference>
<evidence type="ECO:0000256" key="5">
    <source>
        <dbReference type="SAM" id="MobiDB-lite"/>
    </source>
</evidence>
<reference evidence="8" key="1">
    <citation type="journal article" date="2023" name="Mol. Phylogenet. Evol.">
        <title>Genome-scale phylogeny and comparative genomics of the fungal order Sordariales.</title>
        <authorList>
            <person name="Hensen N."/>
            <person name="Bonometti L."/>
            <person name="Westerberg I."/>
            <person name="Brannstrom I.O."/>
            <person name="Guillou S."/>
            <person name="Cros-Aarteil S."/>
            <person name="Calhoun S."/>
            <person name="Haridas S."/>
            <person name="Kuo A."/>
            <person name="Mondo S."/>
            <person name="Pangilinan J."/>
            <person name="Riley R."/>
            <person name="LaButti K."/>
            <person name="Andreopoulos B."/>
            <person name="Lipzen A."/>
            <person name="Chen C."/>
            <person name="Yan M."/>
            <person name="Daum C."/>
            <person name="Ng V."/>
            <person name="Clum A."/>
            <person name="Steindorff A."/>
            <person name="Ohm R.A."/>
            <person name="Martin F."/>
            <person name="Silar P."/>
            <person name="Natvig D.O."/>
            <person name="Lalanne C."/>
            <person name="Gautier V."/>
            <person name="Ament-Velasquez S.L."/>
            <person name="Kruys A."/>
            <person name="Hutchinson M.I."/>
            <person name="Powell A.J."/>
            <person name="Barry K."/>
            <person name="Miller A.N."/>
            <person name="Grigoriev I.V."/>
            <person name="Debuchy R."/>
            <person name="Gladieux P."/>
            <person name="Hiltunen Thoren M."/>
            <person name="Johannesson H."/>
        </authorList>
    </citation>
    <scope>NUCLEOTIDE SEQUENCE</scope>
    <source>
        <strain evidence="8">SMH4131-1</strain>
    </source>
</reference>
<dbReference type="Proteomes" id="UP001286456">
    <property type="component" value="Unassembled WGS sequence"/>
</dbReference>
<dbReference type="CDD" id="cd20512">
    <property type="entry name" value="CYCLIN_CLBs_yeast_rpt2"/>
    <property type="match status" value="1"/>
</dbReference>
<feature type="domain" description="Cyclin-like" evidence="6">
    <location>
        <begin position="529"/>
        <end position="610"/>
    </location>
</feature>
<feature type="region of interest" description="Disordered" evidence="5">
    <location>
        <begin position="1"/>
        <end position="37"/>
    </location>
</feature>
<dbReference type="InterPro" id="IPR006671">
    <property type="entry name" value="Cyclin_N"/>
</dbReference>
<evidence type="ECO:0000313" key="8">
    <source>
        <dbReference type="EMBL" id="KAK3328008.1"/>
    </source>
</evidence>
<evidence type="ECO:0000259" key="6">
    <source>
        <dbReference type="SMART" id="SM00385"/>
    </source>
</evidence>
<dbReference type="Pfam" id="PF02984">
    <property type="entry name" value="Cyclin_C"/>
    <property type="match status" value="1"/>
</dbReference>